<organism evidence="1 2">
    <name type="scientific">Streptomyces nojiriensis</name>
    <dbReference type="NCBI Taxonomy" id="66374"/>
    <lineage>
        <taxon>Bacteria</taxon>
        <taxon>Bacillati</taxon>
        <taxon>Actinomycetota</taxon>
        <taxon>Actinomycetes</taxon>
        <taxon>Kitasatosporales</taxon>
        <taxon>Streptomycetaceae</taxon>
        <taxon>Streptomyces</taxon>
    </lineage>
</organism>
<gene>
    <name evidence="1" type="ORF">Snoj_42350</name>
</gene>
<protein>
    <submittedName>
        <fullName evidence="1">ATPase</fullName>
    </submittedName>
</protein>
<sequence length="147" mass="16318">MKVDVLTEAVIAAPCDRVAAYAADPTHAPEWYANITSADWRTPPPVAVGSKVAFVARFLGRRLAYTYEITTYEPGRRVVMRTDEGPFPMETTYTWEPYGEGLDHTRMTLRNRGEPSGFASLAATVMAAAMRRAQHKDLAALKALLER</sequence>
<proteinExistence type="predicted"/>
<evidence type="ECO:0000313" key="2">
    <source>
        <dbReference type="Proteomes" id="UP000613974"/>
    </source>
</evidence>
<accession>A0ABQ3SQA8</accession>
<dbReference type="InterPro" id="IPR023393">
    <property type="entry name" value="START-like_dom_sf"/>
</dbReference>
<reference evidence="2" key="1">
    <citation type="submission" date="2023-07" db="EMBL/GenBank/DDBJ databases">
        <title>Whole genome shotgun sequence of Streptomyces nojiriensis NBRC 13794.</title>
        <authorList>
            <person name="Komaki H."/>
            <person name="Tamura T."/>
        </authorList>
    </citation>
    <scope>NUCLEOTIDE SEQUENCE [LARGE SCALE GENOMIC DNA]</scope>
    <source>
        <strain evidence="2">NBRC 13794</strain>
    </source>
</reference>
<dbReference type="Gene3D" id="3.30.530.20">
    <property type="match status" value="1"/>
</dbReference>
<dbReference type="SUPFAM" id="SSF55961">
    <property type="entry name" value="Bet v1-like"/>
    <property type="match status" value="1"/>
</dbReference>
<dbReference type="RefSeq" id="WP_189734345.1">
    <property type="nucleotide sequence ID" value="NZ_BMRL01000002.1"/>
</dbReference>
<evidence type="ECO:0000313" key="1">
    <source>
        <dbReference type="EMBL" id="GHI70317.1"/>
    </source>
</evidence>
<dbReference type="CDD" id="cd08865">
    <property type="entry name" value="SRPBCC_10"/>
    <property type="match status" value="1"/>
</dbReference>
<dbReference type="InterPro" id="IPR019587">
    <property type="entry name" value="Polyketide_cyclase/dehydratase"/>
</dbReference>
<dbReference type="GeneID" id="95588547"/>
<name>A0ABQ3SQA8_9ACTN</name>
<dbReference type="Proteomes" id="UP000613974">
    <property type="component" value="Unassembled WGS sequence"/>
</dbReference>
<comment type="caution">
    <text evidence="1">The sequence shown here is derived from an EMBL/GenBank/DDBJ whole genome shotgun (WGS) entry which is preliminary data.</text>
</comment>
<dbReference type="Pfam" id="PF10604">
    <property type="entry name" value="Polyketide_cyc2"/>
    <property type="match status" value="1"/>
</dbReference>
<keyword evidence="2" id="KW-1185">Reference proteome</keyword>
<dbReference type="EMBL" id="BNEC01000005">
    <property type="protein sequence ID" value="GHI70317.1"/>
    <property type="molecule type" value="Genomic_DNA"/>
</dbReference>